<proteinExistence type="inferred from homology"/>
<keyword evidence="6 8" id="KW-0288">FMN</keyword>
<evidence type="ECO:0000256" key="6">
    <source>
        <dbReference type="ARBA" id="ARBA00022643"/>
    </source>
</evidence>
<keyword evidence="5 8" id="KW-0285">Flavoprotein</keyword>
<dbReference type="GO" id="GO:0010181">
    <property type="term" value="F:FMN binding"/>
    <property type="evidence" value="ECO:0007669"/>
    <property type="project" value="UniProtKB-UniRule"/>
</dbReference>
<evidence type="ECO:0000313" key="10">
    <source>
        <dbReference type="EMBL" id="HJA07652.1"/>
    </source>
</evidence>
<dbReference type="Gene3D" id="3.40.50.360">
    <property type="match status" value="1"/>
</dbReference>
<comment type="caution">
    <text evidence="10">The sequence shown here is derived from an EMBL/GenBank/DDBJ whole genome shotgun (WGS) entry which is preliminary data.</text>
</comment>
<dbReference type="Proteomes" id="UP000824225">
    <property type="component" value="Unassembled WGS sequence"/>
</dbReference>
<dbReference type="PANTHER" id="PTHR42809">
    <property type="entry name" value="FLAVODOXIN 2"/>
    <property type="match status" value="1"/>
</dbReference>
<evidence type="ECO:0000256" key="1">
    <source>
        <dbReference type="ARBA" id="ARBA00001917"/>
    </source>
</evidence>
<dbReference type="GO" id="GO:0009055">
    <property type="term" value="F:electron transfer activity"/>
    <property type="evidence" value="ECO:0007669"/>
    <property type="project" value="UniProtKB-UniRule"/>
</dbReference>
<dbReference type="EMBL" id="DXAN01000001">
    <property type="protein sequence ID" value="HJA07652.1"/>
    <property type="molecule type" value="Genomic_DNA"/>
</dbReference>
<organism evidence="10 11">
    <name type="scientific">Candidatus Mailhella merdigallinarum</name>
    <dbReference type="NCBI Taxonomy" id="2838658"/>
    <lineage>
        <taxon>Bacteria</taxon>
        <taxon>Pseudomonadati</taxon>
        <taxon>Thermodesulfobacteriota</taxon>
        <taxon>Desulfovibrionia</taxon>
        <taxon>Desulfovibrionales</taxon>
        <taxon>Desulfovibrionaceae</taxon>
        <taxon>Mailhella</taxon>
    </lineage>
</organism>
<dbReference type="InterPro" id="IPR029039">
    <property type="entry name" value="Flavoprotein-like_sf"/>
</dbReference>
<evidence type="ECO:0000259" key="9">
    <source>
        <dbReference type="PROSITE" id="PS50902"/>
    </source>
</evidence>
<comment type="similarity">
    <text evidence="2 8">Belongs to the flavodoxin family.</text>
</comment>
<name>A0A9D2KLC1_9BACT</name>
<keyword evidence="4 8" id="KW-0813">Transport</keyword>
<dbReference type="PROSITE" id="PS00201">
    <property type="entry name" value="FLAVODOXIN"/>
    <property type="match status" value="1"/>
</dbReference>
<dbReference type="PROSITE" id="PS50902">
    <property type="entry name" value="FLAVODOXIN_LIKE"/>
    <property type="match status" value="1"/>
</dbReference>
<comment type="cofactor">
    <cofactor evidence="1 8">
        <name>FMN</name>
        <dbReference type="ChEBI" id="CHEBI:58210"/>
    </cofactor>
</comment>
<evidence type="ECO:0000256" key="7">
    <source>
        <dbReference type="ARBA" id="ARBA00022982"/>
    </source>
</evidence>
<gene>
    <name evidence="10" type="ORF">H9962_00455</name>
</gene>
<dbReference type="NCBIfam" id="TIGR01753">
    <property type="entry name" value="flav_short"/>
    <property type="match status" value="1"/>
</dbReference>
<feature type="domain" description="Flavodoxin-like" evidence="9">
    <location>
        <begin position="4"/>
        <end position="145"/>
    </location>
</feature>
<reference evidence="10" key="2">
    <citation type="submission" date="2021-04" db="EMBL/GenBank/DDBJ databases">
        <authorList>
            <person name="Gilroy R."/>
        </authorList>
    </citation>
    <scope>NUCLEOTIDE SEQUENCE</scope>
    <source>
        <strain evidence="10">CHK186-16707</strain>
    </source>
</reference>
<comment type="function">
    <text evidence="8">Low-potential electron donor to a number of redox enzymes.</text>
</comment>
<dbReference type="PANTHER" id="PTHR42809:SF1">
    <property type="entry name" value="FLAVODOXIN 1"/>
    <property type="match status" value="1"/>
</dbReference>
<accession>A0A9D2KLC1</accession>
<dbReference type="InterPro" id="IPR001226">
    <property type="entry name" value="Flavodoxin_CS"/>
</dbReference>
<dbReference type="InterPro" id="IPR010087">
    <property type="entry name" value="Flav_short"/>
</dbReference>
<evidence type="ECO:0000256" key="4">
    <source>
        <dbReference type="ARBA" id="ARBA00022448"/>
    </source>
</evidence>
<keyword evidence="7 8" id="KW-0249">Electron transport</keyword>
<dbReference type="InterPro" id="IPR008254">
    <property type="entry name" value="Flavodoxin/NO_synth"/>
</dbReference>
<evidence type="ECO:0000256" key="5">
    <source>
        <dbReference type="ARBA" id="ARBA00022630"/>
    </source>
</evidence>
<reference evidence="10" key="1">
    <citation type="journal article" date="2021" name="PeerJ">
        <title>Extensive microbial diversity within the chicken gut microbiome revealed by metagenomics and culture.</title>
        <authorList>
            <person name="Gilroy R."/>
            <person name="Ravi A."/>
            <person name="Getino M."/>
            <person name="Pursley I."/>
            <person name="Horton D.L."/>
            <person name="Alikhan N.F."/>
            <person name="Baker D."/>
            <person name="Gharbi K."/>
            <person name="Hall N."/>
            <person name="Watson M."/>
            <person name="Adriaenssens E.M."/>
            <person name="Foster-Nyarko E."/>
            <person name="Jarju S."/>
            <person name="Secka A."/>
            <person name="Antonio M."/>
            <person name="Oren A."/>
            <person name="Chaudhuri R.R."/>
            <person name="La Ragione R."/>
            <person name="Hildebrand F."/>
            <person name="Pallen M.J."/>
        </authorList>
    </citation>
    <scope>NUCLEOTIDE SEQUENCE</scope>
    <source>
        <strain evidence="10">CHK186-16707</strain>
    </source>
</reference>
<evidence type="ECO:0000256" key="3">
    <source>
        <dbReference type="ARBA" id="ARBA00017869"/>
    </source>
</evidence>
<dbReference type="Pfam" id="PF00258">
    <property type="entry name" value="Flavodoxin_1"/>
    <property type="match status" value="1"/>
</dbReference>
<sequence>MSKILIVYGSSTGNTESIAEAIAKILGDKGHEVTIRNAAEVSAEGLAQGYDAVLFGSSVWGIDEVEFQDDFAPLVDEFGSMGLSGGKVAAFASGDSSYENFCGAVDVLESKAKEVGATLIAEGLRVEGDASAAPEDIKAFAEEVAAHV</sequence>
<evidence type="ECO:0000256" key="8">
    <source>
        <dbReference type="RuleBase" id="RU367037"/>
    </source>
</evidence>
<dbReference type="InterPro" id="IPR050619">
    <property type="entry name" value="Flavodoxin"/>
</dbReference>
<evidence type="ECO:0000256" key="2">
    <source>
        <dbReference type="ARBA" id="ARBA00005267"/>
    </source>
</evidence>
<dbReference type="SUPFAM" id="SSF52218">
    <property type="entry name" value="Flavoproteins"/>
    <property type="match status" value="1"/>
</dbReference>
<dbReference type="AlphaFoldDB" id="A0A9D2KLC1"/>
<protein>
    <recommendedName>
        <fullName evidence="3 8">Flavodoxin</fullName>
    </recommendedName>
</protein>
<evidence type="ECO:0000313" key="11">
    <source>
        <dbReference type="Proteomes" id="UP000824225"/>
    </source>
</evidence>